<keyword evidence="5" id="KW-1185">Reference proteome</keyword>
<evidence type="ECO:0000259" key="3">
    <source>
        <dbReference type="Pfam" id="PF01156"/>
    </source>
</evidence>
<dbReference type="HOGENOM" id="CLU_036838_7_0_0"/>
<evidence type="ECO:0000256" key="1">
    <source>
        <dbReference type="ARBA" id="ARBA00022801"/>
    </source>
</evidence>
<name>A0A081C1W2_VECG1</name>
<dbReference type="Pfam" id="PF01156">
    <property type="entry name" value="IU_nuc_hydro"/>
    <property type="match status" value="1"/>
</dbReference>
<dbReference type="eggNOG" id="COG1957">
    <property type="taxonomic scope" value="Bacteria"/>
</dbReference>
<dbReference type="GO" id="GO:0008477">
    <property type="term" value="F:purine nucleosidase activity"/>
    <property type="evidence" value="ECO:0007669"/>
    <property type="project" value="TreeGrafter"/>
</dbReference>
<feature type="domain" description="Inosine/uridine-preferring nucleoside hydrolase" evidence="3">
    <location>
        <begin position="30"/>
        <end position="348"/>
    </location>
</feature>
<evidence type="ECO:0000313" key="5">
    <source>
        <dbReference type="Proteomes" id="UP000030661"/>
    </source>
</evidence>
<dbReference type="EMBL" id="DF820468">
    <property type="protein sequence ID" value="GAK58567.1"/>
    <property type="molecule type" value="Genomic_DNA"/>
</dbReference>
<dbReference type="Gene3D" id="3.90.245.10">
    <property type="entry name" value="Ribonucleoside hydrolase-like"/>
    <property type="match status" value="1"/>
</dbReference>
<dbReference type="SUPFAM" id="SSF53590">
    <property type="entry name" value="Nucleoside hydrolase"/>
    <property type="match status" value="1"/>
</dbReference>
<keyword evidence="2" id="KW-0326">Glycosidase</keyword>
<dbReference type="AlphaFoldDB" id="A0A081C1W2"/>
<dbReference type="PANTHER" id="PTHR12304">
    <property type="entry name" value="INOSINE-URIDINE PREFERRING NUCLEOSIDE HYDROLASE"/>
    <property type="match status" value="1"/>
</dbReference>
<dbReference type="GO" id="GO:0006152">
    <property type="term" value="P:purine nucleoside catabolic process"/>
    <property type="evidence" value="ECO:0007669"/>
    <property type="project" value="TreeGrafter"/>
</dbReference>
<dbReference type="InterPro" id="IPR001910">
    <property type="entry name" value="Inosine/uridine_hydrolase_dom"/>
</dbReference>
<evidence type="ECO:0000313" key="4">
    <source>
        <dbReference type="EMBL" id="GAK58567.1"/>
    </source>
</evidence>
<dbReference type="GO" id="GO:0005829">
    <property type="term" value="C:cytosol"/>
    <property type="evidence" value="ECO:0007669"/>
    <property type="project" value="TreeGrafter"/>
</dbReference>
<sequence length="357" mass="40087">MFTKRLVWNFCVALLISVLLTIPAIAKEKVILDTDMVMMYDDGVAMIMLARHPEIELLGVVTVAGNTWIPEGTAYALRQLELIGRSDIPVAEGARFPLRANRYETIELERQMFGIGASSYIGCFGRPEPASYLDVYKEKFGGEPTLKPIEQHGVNFLIETIKANPGEVTVIAIGPCTNLAMAIRLAPEIIPMVKRVVYMGGAIDVPGNTTPAAEFNWWFDPEAAKMTIRAPFADQLIVGLDVCEKYRFNKAIFDRVTSVDTPVTKVFKETYGPRFEKDANFTRLVWDTIAATVTIDPTLITEEQTRWVDVNADYNLDYGRSLGYKKQGPAGTQQVRILFTIDEERFWNVMVDLLTQQ</sequence>
<accession>A0A081C1W2</accession>
<keyword evidence="1 4" id="KW-0378">Hydrolase</keyword>
<protein>
    <submittedName>
        <fullName evidence="4">Inosine-uridine preferring nucleoside hydrolase</fullName>
    </submittedName>
</protein>
<dbReference type="STRING" id="1499967.U27_05541"/>
<proteinExistence type="predicted"/>
<dbReference type="PANTHER" id="PTHR12304:SF46">
    <property type="entry name" value="INOSINE-ADENOSINE-GUANOSINE-NUCLEOSIDE HYDROLASE"/>
    <property type="match status" value="1"/>
</dbReference>
<dbReference type="InterPro" id="IPR023186">
    <property type="entry name" value="IUNH"/>
</dbReference>
<dbReference type="InterPro" id="IPR036452">
    <property type="entry name" value="Ribo_hydro-like"/>
</dbReference>
<reference evidence="4" key="1">
    <citation type="journal article" date="2015" name="PeerJ">
        <title>First genomic representation of candidate bacterial phylum KSB3 points to enhanced environmental sensing as a trigger of wastewater bulking.</title>
        <authorList>
            <person name="Sekiguchi Y."/>
            <person name="Ohashi A."/>
            <person name="Parks D.H."/>
            <person name="Yamauchi T."/>
            <person name="Tyson G.W."/>
            <person name="Hugenholtz P."/>
        </authorList>
    </citation>
    <scope>NUCLEOTIDE SEQUENCE [LARGE SCALE GENOMIC DNA]</scope>
</reference>
<gene>
    <name evidence="4" type="ORF">U27_05541</name>
</gene>
<evidence type="ECO:0000256" key="2">
    <source>
        <dbReference type="ARBA" id="ARBA00023295"/>
    </source>
</evidence>
<organism evidence="4">
    <name type="scientific">Vecturithrix granuli</name>
    <dbReference type="NCBI Taxonomy" id="1499967"/>
    <lineage>
        <taxon>Bacteria</taxon>
        <taxon>Candidatus Moduliflexota</taxon>
        <taxon>Candidatus Vecturitrichia</taxon>
        <taxon>Candidatus Vecturitrichales</taxon>
        <taxon>Candidatus Vecturitrichaceae</taxon>
        <taxon>Candidatus Vecturithrix</taxon>
    </lineage>
</organism>
<dbReference type="Proteomes" id="UP000030661">
    <property type="component" value="Unassembled WGS sequence"/>
</dbReference>